<dbReference type="EC" id="4.2.-.-" evidence="4"/>
<dbReference type="NCBIfam" id="TIGR00011">
    <property type="entry name" value="YbaK_EbsC"/>
    <property type="match status" value="1"/>
</dbReference>
<dbReference type="Pfam" id="PF04073">
    <property type="entry name" value="tRNA_edit"/>
    <property type="match status" value="1"/>
</dbReference>
<evidence type="ECO:0000259" key="5">
    <source>
        <dbReference type="Pfam" id="PF04073"/>
    </source>
</evidence>
<dbReference type="InterPro" id="IPR004369">
    <property type="entry name" value="Prolyl-tRNA_editing_YbaK/EbsC"/>
</dbReference>
<evidence type="ECO:0000256" key="1">
    <source>
        <dbReference type="ARBA" id="ARBA00009798"/>
    </source>
</evidence>
<organism evidence="6 7">
    <name type="scientific">Clostridium celatum DSM 1785</name>
    <dbReference type="NCBI Taxonomy" id="545697"/>
    <lineage>
        <taxon>Bacteria</taxon>
        <taxon>Bacillati</taxon>
        <taxon>Bacillota</taxon>
        <taxon>Clostridia</taxon>
        <taxon>Eubacteriales</taxon>
        <taxon>Clostridiaceae</taxon>
        <taxon>Clostridium</taxon>
    </lineage>
</organism>
<comment type="caution">
    <text evidence="6">The sequence shown here is derived from an EMBL/GenBank/DDBJ whole genome shotgun (WGS) entry which is preliminary data.</text>
</comment>
<evidence type="ECO:0000256" key="4">
    <source>
        <dbReference type="PIRNR" id="PIRNR006181"/>
    </source>
</evidence>
<dbReference type="GO" id="GO:0002161">
    <property type="term" value="F:aminoacyl-tRNA deacylase activity"/>
    <property type="evidence" value="ECO:0007669"/>
    <property type="project" value="InterPro"/>
</dbReference>
<dbReference type="InterPro" id="IPR007214">
    <property type="entry name" value="YbaK/aa-tRNA-synth-assoc-dom"/>
</dbReference>
<evidence type="ECO:0000313" key="6">
    <source>
        <dbReference type="EMBL" id="EKY26680.1"/>
    </source>
</evidence>
<dbReference type="PATRIC" id="fig|545697.3.peg.1836"/>
<evidence type="ECO:0000256" key="3">
    <source>
        <dbReference type="ARBA" id="ARBA00023239"/>
    </source>
</evidence>
<dbReference type="PANTHER" id="PTHR30411">
    <property type="entry name" value="CYTOPLASMIC PROTEIN"/>
    <property type="match status" value="1"/>
</dbReference>
<dbReference type="Gene3D" id="3.90.960.10">
    <property type="entry name" value="YbaK/aminoacyl-tRNA synthetase-associated domain"/>
    <property type="match status" value="1"/>
</dbReference>
<dbReference type="STRING" id="545697.HMPREF0216_01865"/>
<keyword evidence="7" id="KW-1185">Reference proteome</keyword>
<dbReference type="GO" id="GO:0006412">
    <property type="term" value="P:translation"/>
    <property type="evidence" value="ECO:0007669"/>
    <property type="project" value="UniProtKB-KW"/>
</dbReference>
<feature type="domain" description="YbaK/aminoacyl-tRNA synthetase-associated" evidence="5">
    <location>
        <begin position="38"/>
        <end position="148"/>
    </location>
</feature>
<dbReference type="InterPro" id="IPR036754">
    <property type="entry name" value="YbaK/aa-tRNA-synt-asso_dom_sf"/>
</dbReference>
<dbReference type="eggNOG" id="COG2606">
    <property type="taxonomic scope" value="Bacteria"/>
</dbReference>
<dbReference type="PANTHER" id="PTHR30411:SF0">
    <property type="entry name" value="CYS-TRNA(PRO)_CYS-TRNA(CYS) DEACYLASE YBAK"/>
    <property type="match status" value="1"/>
</dbReference>
<sequence length="160" mass="17918">MKMAVQKTNAMRILDKNKIDYEVITYDISDDKIDGVSVAEKTGQDVKEVYKTLVTQGLSKEFYVFVIPVAEELDLKKAAKVAGEKKVEMIHVKDITKYTGYIRGGCSPVGMKKLYKTFIHEDAKALEKMCVSGGKKGLQIKLEPKDLIESINGQFADIIH</sequence>
<gene>
    <name evidence="6" type="ORF">HMPREF0216_01865</name>
</gene>
<dbReference type="RefSeq" id="WP_005213594.1">
    <property type="nucleotide sequence ID" value="NZ_KB291645.1"/>
</dbReference>
<proteinExistence type="inferred from homology"/>
<dbReference type="AlphaFoldDB" id="L1QG73"/>
<evidence type="ECO:0000313" key="7">
    <source>
        <dbReference type="Proteomes" id="UP000010420"/>
    </source>
</evidence>
<keyword evidence="3 4" id="KW-0456">Lyase</keyword>
<dbReference type="GO" id="GO:0016829">
    <property type="term" value="F:lyase activity"/>
    <property type="evidence" value="ECO:0007669"/>
    <property type="project" value="UniProtKB-KW"/>
</dbReference>
<dbReference type="PIRSF" id="PIRSF006181">
    <property type="entry name" value="EbsC_YbaK"/>
    <property type="match status" value="1"/>
</dbReference>
<name>L1QG73_9CLOT</name>
<dbReference type="SUPFAM" id="SSF55826">
    <property type="entry name" value="YbaK/ProRS associated domain"/>
    <property type="match status" value="1"/>
</dbReference>
<accession>L1QG73</accession>
<dbReference type="Proteomes" id="UP000010420">
    <property type="component" value="Unassembled WGS sequence"/>
</dbReference>
<comment type="similarity">
    <text evidence="1 4">Belongs to the prolyl-tRNA editing family. YbaK/EbsC subfamily.</text>
</comment>
<reference evidence="6 7" key="1">
    <citation type="submission" date="2012-05" db="EMBL/GenBank/DDBJ databases">
        <authorList>
            <person name="Weinstock G."/>
            <person name="Sodergren E."/>
            <person name="Lobos E.A."/>
            <person name="Fulton L."/>
            <person name="Fulton R."/>
            <person name="Courtney L."/>
            <person name="Fronick C."/>
            <person name="O'Laughlin M."/>
            <person name="Godfrey J."/>
            <person name="Wilson R.M."/>
            <person name="Miner T."/>
            <person name="Farmer C."/>
            <person name="Delehaunty K."/>
            <person name="Cordes M."/>
            <person name="Minx P."/>
            <person name="Tomlinson C."/>
            <person name="Chen J."/>
            <person name="Wollam A."/>
            <person name="Pepin K.H."/>
            <person name="Bhonagiri V."/>
            <person name="Zhang X."/>
            <person name="Suruliraj S."/>
            <person name="Warren W."/>
            <person name="Mitreva M."/>
            <person name="Mardis E.R."/>
            <person name="Wilson R.K."/>
        </authorList>
    </citation>
    <scope>NUCLEOTIDE SEQUENCE [LARGE SCALE GENOMIC DNA]</scope>
    <source>
        <strain evidence="6 7">DSM 1785</strain>
    </source>
</reference>
<dbReference type="CDD" id="cd00002">
    <property type="entry name" value="YbaK_deacylase"/>
    <property type="match status" value="1"/>
</dbReference>
<dbReference type="HOGENOM" id="CLU_094875_3_0_9"/>
<keyword evidence="2 4" id="KW-0648">Protein biosynthesis</keyword>
<evidence type="ECO:0000256" key="2">
    <source>
        <dbReference type="ARBA" id="ARBA00022917"/>
    </source>
</evidence>
<dbReference type="EMBL" id="AMEZ01000053">
    <property type="protein sequence ID" value="EKY26680.1"/>
    <property type="molecule type" value="Genomic_DNA"/>
</dbReference>
<protein>
    <recommendedName>
        <fullName evidence="4">Cys-tRNA(Pro)/Cys-tRNA(Cys) deacylase</fullName>
        <ecNumber evidence="4">4.2.-.-</ecNumber>
    </recommendedName>
</protein>